<dbReference type="EMBL" id="MKZS01000002">
    <property type="protein sequence ID" value="OLT56108.1"/>
    <property type="molecule type" value="Genomic_DNA"/>
</dbReference>
<reference evidence="1 2" key="1">
    <citation type="submission" date="2016-10" db="EMBL/GenBank/DDBJ databases">
        <title>Comparative genomics uncovers the prolific and rare metabolic potential of the cyanobacterial genus Moorea.</title>
        <authorList>
            <person name="Leao T."/>
            <person name="Castelao G."/>
            <person name="Korobeynikov A."/>
            <person name="Monroe E.A."/>
            <person name="Podell S."/>
            <person name="Glukhov E."/>
            <person name="Allen E."/>
            <person name="Gerwick W.H."/>
            <person name="Gerwick L."/>
        </authorList>
    </citation>
    <scope>NUCLEOTIDE SEQUENCE [LARGE SCALE GENOMIC DNA]</scope>
    <source>
        <strain evidence="1 2">PNG5-198</strain>
    </source>
</reference>
<accession>A0A1U7MVF6</accession>
<dbReference type="Gene3D" id="1.10.620.20">
    <property type="entry name" value="Ribonucleotide Reductase, subunit A"/>
    <property type="match status" value="1"/>
</dbReference>
<gene>
    <name evidence="1" type="ORF">BJP37_32295</name>
</gene>
<organism evidence="1 2">
    <name type="scientific">Moorena bouillonii PNG</name>
    <dbReference type="NCBI Taxonomy" id="568701"/>
    <lineage>
        <taxon>Bacteria</taxon>
        <taxon>Bacillati</taxon>
        <taxon>Cyanobacteriota</taxon>
        <taxon>Cyanophyceae</taxon>
        <taxon>Coleofasciculales</taxon>
        <taxon>Coleofasciculaceae</taxon>
        <taxon>Moorena</taxon>
    </lineage>
</organism>
<dbReference type="GO" id="GO:0016491">
    <property type="term" value="F:oxidoreductase activity"/>
    <property type="evidence" value="ECO:0007669"/>
    <property type="project" value="InterPro"/>
</dbReference>
<dbReference type="RefSeq" id="WP_075906766.1">
    <property type="nucleotide sequence ID" value="NZ_MKZS01000002.1"/>
</dbReference>
<protein>
    <recommendedName>
        <fullName evidence="3">Diiron oxygenase</fullName>
    </recommendedName>
</protein>
<dbReference type="InterPro" id="IPR025859">
    <property type="entry name" value="AurF/CmlI"/>
</dbReference>
<keyword evidence="2" id="KW-1185">Reference proteome</keyword>
<dbReference type="Proteomes" id="UP000186657">
    <property type="component" value="Unassembled WGS sequence"/>
</dbReference>
<evidence type="ECO:0000313" key="2">
    <source>
        <dbReference type="Proteomes" id="UP000186657"/>
    </source>
</evidence>
<dbReference type="AlphaFoldDB" id="A0A1U7MVF6"/>
<name>A0A1U7MVF6_9CYAN</name>
<sequence length="334" mass="38625">MKTLNNSQFQNTATLSLKERNFNSHDDSHCRTLLEKISNKWPQRAQVKKQEPNPKFDPTLKDFRVDLLPFKNHPRFKEASEEVQNKILSCGWLAYNEKTTAIELKIVVPACSDIIYKNVPGTEDDISQKIAIETLTDEAFHVLLVNNACSITRKQRGLESLRLPEFNLVMKMRQEQDRWSEDWQKMIVQLVTAIVSEVFISDYLKLLAEDSTIQPFNRLTVDMHRRDEMAHSPIFKNLAKLVYSKLTKQQKEFFIEMLPKPVNWFANIELGVWEAMLAQIGFPHTKEVIGDCARDNEVNLMRIDYNGITKLAKELGILDSQRGIDSFAQANLLN</sequence>
<evidence type="ECO:0000313" key="1">
    <source>
        <dbReference type="EMBL" id="OLT56108.1"/>
    </source>
</evidence>
<dbReference type="Pfam" id="PF11583">
    <property type="entry name" value="AurF"/>
    <property type="match status" value="1"/>
</dbReference>
<proteinExistence type="predicted"/>
<evidence type="ECO:0008006" key="3">
    <source>
        <dbReference type="Google" id="ProtNLM"/>
    </source>
</evidence>
<dbReference type="InterPro" id="IPR012348">
    <property type="entry name" value="RNR-like"/>
</dbReference>
<comment type="caution">
    <text evidence="1">The sequence shown here is derived from an EMBL/GenBank/DDBJ whole genome shotgun (WGS) entry which is preliminary data.</text>
</comment>